<evidence type="ECO:0000259" key="6">
    <source>
        <dbReference type="PROSITE" id="PS50048"/>
    </source>
</evidence>
<dbReference type="InterPro" id="IPR050987">
    <property type="entry name" value="AtrR-like"/>
</dbReference>
<dbReference type="PROSITE" id="PS00463">
    <property type="entry name" value="ZN2_CY6_FUNGAL_1"/>
    <property type="match status" value="1"/>
</dbReference>
<keyword evidence="4" id="KW-0539">Nucleus</keyword>
<dbReference type="EMBL" id="KQ964550">
    <property type="protein sequence ID" value="KXN69043.1"/>
    <property type="molecule type" value="Genomic_DNA"/>
</dbReference>
<dbReference type="PANTHER" id="PTHR46910">
    <property type="entry name" value="TRANSCRIPTION FACTOR PDR1"/>
    <property type="match status" value="1"/>
</dbReference>
<dbReference type="SMART" id="SM00066">
    <property type="entry name" value="GAL4"/>
    <property type="match status" value="1"/>
</dbReference>
<dbReference type="AlphaFoldDB" id="A0A137P1X9"/>
<dbReference type="PROSITE" id="PS50048">
    <property type="entry name" value="ZN2_CY6_FUNGAL_2"/>
    <property type="match status" value="1"/>
</dbReference>
<name>A0A137P1X9_CONC2</name>
<evidence type="ECO:0000256" key="1">
    <source>
        <dbReference type="ARBA" id="ARBA00004123"/>
    </source>
</evidence>
<dbReference type="OrthoDB" id="3364175at2759"/>
<accession>A0A137P1X9</accession>
<reference evidence="7 8" key="1">
    <citation type="journal article" date="2015" name="Genome Biol. Evol.">
        <title>Phylogenomic analyses indicate that early fungi evolved digesting cell walls of algal ancestors of land plants.</title>
        <authorList>
            <person name="Chang Y."/>
            <person name="Wang S."/>
            <person name="Sekimoto S."/>
            <person name="Aerts A.L."/>
            <person name="Choi C."/>
            <person name="Clum A."/>
            <person name="LaButti K.M."/>
            <person name="Lindquist E.A."/>
            <person name="Yee Ngan C."/>
            <person name="Ohm R.A."/>
            <person name="Salamov A.A."/>
            <person name="Grigoriev I.V."/>
            <person name="Spatafora J.W."/>
            <person name="Berbee M.L."/>
        </authorList>
    </citation>
    <scope>NUCLEOTIDE SEQUENCE [LARGE SCALE GENOMIC DNA]</scope>
    <source>
        <strain evidence="7 8">NRRL 28638</strain>
    </source>
</reference>
<dbReference type="PANTHER" id="PTHR46910:SF3">
    <property type="entry name" value="HALOTOLERANCE PROTEIN 9-RELATED"/>
    <property type="match status" value="1"/>
</dbReference>
<organism evidence="7 8">
    <name type="scientific">Conidiobolus coronatus (strain ATCC 28846 / CBS 209.66 / NRRL 28638)</name>
    <name type="common">Delacroixia coronata</name>
    <dbReference type="NCBI Taxonomy" id="796925"/>
    <lineage>
        <taxon>Eukaryota</taxon>
        <taxon>Fungi</taxon>
        <taxon>Fungi incertae sedis</taxon>
        <taxon>Zoopagomycota</taxon>
        <taxon>Entomophthoromycotina</taxon>
        <taxon>Entomophthoromycetes</taxon>
        <taxon>Entomophthorales</taxon>
        <taxon>Ancylistaceae</taxon>
        <taxon>Conidiobolus</taxon>
    </lineage>
</organism>
<dbReference type="InterPro" id="IPR036864">
    <property type="entry name" value="Zn2-C6_fun-type_DNA-bd_sf"/>
</dbReference>
<dbReference type="CDD" id="cd00067">
    <property type="entry name" value="GAL4"/>
    <property type="match status" value="1"/>
</dbReference>
<sequence length="323" mass="35635">MLGSFNSSKTLSHPTLGLPDFGFQPTMSLPPTAPLLSTKPATRRVQNRPKGATRISKACDECKVRKTKCDGNMSCSQCIKRNSKCSFDSPSKKRGPKTKSRMPPNVSPASSFDHFASLPANIELPVSLPVTSSFPPFYSQPSLSPNYPMVTFAASCMSSAAISPSFKYDTESIFPAVKGMVSSEDLSGPLSPTYSPQSIGQILASLYLNNPMSPVPQLQVQLLQLYFNYLHSSHPLISEDSFINSLKNYDGRSNPGFQHLIDCLCFLSLYFLPNYSSPILSPYNMSIQQYQQQLWSNLSSPSIRLESTDLNIVHYLLTSFKVI</sequence>
<dbReference type="InterPro" id="IPR001138">
    <property type="entry name" value="Zn2Cys6_DnaBD"/>
</dbReference>
<evidence type="ECO:0000313" key="8">
    <source>
        <dbReference type="Proteomes" id="UP000070444"/>
    </source>
</evidence>
<dbReference type="STRING" id="796925.A0A137P1X9"/>
<evidence type="ECO:0000313" key="7">
    <source>
        <dbReference type="EMBL" id="KXN69043.1"/>
    </source>
</evidence>
<evidence type="ECO:0000256" key="2">
    <source>
        <dbReference type="ARBA" id="ARBA00022723"/>
    </source>
</evidence>
<evidence type="ECO:0000256" key="3">
    <source>
        <dbReference type="ARBA" id="ARBA00023125"/>
    </source>
</evidence>
<gene>
    <name evidence="7" type="ORF">CONCODRAFT_79502</name>
</gene>
<evidence type="ECO:0000256" key="5">
    <source>
        <dbReference type="SAM" id="MobiDB-lite"/>
    </source>
</evidence>
<dbReference type="Proteomes" id="UP000070444">
    <property type="component" value="Unassembled WGS sequence"/>
</dbReference>
<dbReference type="Gene3D" id="4.10.240.10">
    <property type="entry name" value="Zn(2)-C6 fungal-type DNA-binding domain"/>
    <property type="match status" value="1"/>
</dbReference>
<dbReference type="GO" id="GO:0000981">
    <property type="term" value="F:DNA-binding transcription factor activity, RNA polymerase II-specific"/>
    <property type="evidence" value="ECO:0007669"/>
    <property type="project" value="InterPro"/>
</dbReference>
<feature type="domain" description="Zn(2)-C6 fungal-type" evidence="6">
    <location>
        <begin position="58"/>
        <end position="87"/>
    </location>
</feature>
<feature type="region of interest" description="Disordered" evidence="5">
    <location>
        <begin position="82"/>
        <end position="106"/>
    </location>
</feature>
<dbReference type="GO" id="GO:0003677">
    <property type="term" value="F:DNA binding"/>
    <property type="evidence" value="ECO:0007669"/>
    <property type="project" value="UniProtKB-KW"/>
</dbReference>
<dbReference type="SUPFAM" id="SSF57701">
    <property type="entry name" value="Zn2/Cys6 DNA-binding domain"/>
    <property type="match status" value="1"/>
</dbReference>
<dbReference type="GO" id="GO:0008270">
    <property type="term" value="F:zinc ion binding"/>
    <property type="evidence" value="ECO:0007669"/>
    <property type="project" value="InterPro"/>
</dbReference>
<keyword evidence="3" id="KW-0238">DNA-binding</keyword>
<keyword evidence="8" id="KW-1185">Reference proteome</keyword>
<dbReference type="Pfam" id="PF00172">
    <property type="entry name" value="Zn_clus"/>
    <property type="match status" value="1"/>
</dbReference>
<feature type="region of interest" description="Disordered" evidence="5">
    <location>
        <begin position="31"/>
        <end position="50"/>
    </location>
</feature>
<proteinExistence type="predicted"/>
<protein>
    <recommendedName>
        <fullName evidence="6">Zn(2)-C6 fungal-type domain-containing protein</fullName>
    </recommendedName>
</protein>
<evidence type="ECO:0000256" key="4">
    <source>
        <dbReference type="ARBA" id="ARBA00023242"/>
    </source>
</evidence>
<dbReference type="GO" id="GO:0005634">
    <property type="term" value="C:nucleus"/>
    <property type="evidence" value="ECO:0007669"/>
    <property type="project" value="UniProtKB-SubCell"/>
</dbReference>
<comment type="subcellular location">
    <subcellularLocation>
        <location evidence="1">Nucleus</location>
    </subcellularLocation>
</comment>
<keyword evidence="2" id="KW-0479">Metal-binding</keyword>
<dbReference type="CDD" id="cd12148">
    <property type="entry name" value="fungal_TF_MHR"/>
    <property type="match status" value="1"/>
</dbReference>